<dbReference type="EnsemblMetazoa" id="G8748.1">
    <property type="protein sequence ID" value="G8748.1:cds"/>
    <property type="gene ID" value="G8748"/>
</dbReference>
<evidence type="ECO:0000313" key="1">
    <source>
        <dbReference type="EnsemblMetazoa" id="G8748.1:cds"/>
    </source>
</evidence>
<dbReference type="Proteomes" id="UP000005408">
    <property type="component" value="Unassembled WGS sequence"/>
</dbReference>
<protein>
    <submittedName>
        <fullName evidence="1">Uncharacterized protein</fullName>
    </submittedName>
</protein>
<keyword evidence="2" id="KW-1185">Reference proteome</keyword>
<name>A0A8W8NZ01_MAGGI</name>
<accession>A0A8W8NZ01</accession>
<dbReference type="AlphaFoldDB" id="A0A8W8NZ01"/>
<organism evidence="1 2">
    <name type="scientific">Magallana gigas</name>
    <name type="common">Pacific oyster</name>
    <name type="synonym">Crassostrea gigas</name>
    <dbReference type="NCBI Taxonomy" id="29159"/>
    <lineage>
        <taxon>Eukaryota</taxon>
        <taxon>Metazoa</taxon>
        <taxon>Spiralia</taxon>
        <taxon>Lophotrochozoa</taxon>
        <taxon>Mollusca</taxon>
        <taxon>Bivalvia</taxon>
        <taxon>Autobranchia</taxon>
        <taxon>Pteriomorphia</taxon>
        <taxon>Ostreida</taxon>
        <taxon>Ostreoidea</taxon>
        <taxon>Ostreidae</taxon>
        <taxon>Magallana</taxon>
    </lineage>
</organism>
<sequence length="230" mass="26126">MDRYVNWIMRFRDYSDDNPVVLEGSVIGHFVYLEDTEKIAPGNYDVLKQIFTDDRKALRKIEEAVNKIKIIKSTAKSLNNGNKDEIAPYVKILVEVKNDEGVFLRNLTSFLCNMVNNFKSEFPALPWINTGFNILHGGERDDTLATFCTKMMNVQENLEKMLLKESVNDPKTNSRKILGSCFALLQTIENETGLTFLEIGWDQSTMILTEAAGGYNGCVSDIFRSLEKTS</sequence>
<proteinExistence type="predicted"/>
<evidence type="ECO:0000313" key="2">
    <source>
        <dbReference type="Proteomes" id="UP000005408"/>
    </source>
</evidence>
<reference evidence="1" key="1">
    <citation type="submission" date="2022-08" db="UniProtKB">
        <authorList>
            <consortium name="EnsemblMetazoa"/>
        </authorList>
    </citation>
    <scope>IDENTIFICATION</scope>
    <source>
        <strain evidence="1">05x7-T-G4-1.051#20</strain>
    </source>
</reference>